<feature type="domain" description="ParB-like N-terminal" evidence="1">
    <location>
        <begin position="17"/>
        <end position="109"/>
    </location>
</feature>
<dbReference type="InterPro" id="IPR036086">
    <property type="entry name" value="ParB/Sulfiredoxin_sf"/>
</dbReference>
<gene>
    <name evidence="2" type="primary">noc</name>
    <name evidence="2" type="ORF">ACWI_10360</name>
</gene>
<name>A0A1F2PLI0_9FIRM</name>
<evidence type="ECO:0000259" key="1">
    <source>
        <dbReference type="SMART" id="SM00470"/>
    </source>
</evidence>
<dbReference type="PANTHER" id="PTHR33375">
    <property type="entry name" value="CHROMOSOME-PARTITIONING PROTEIN PARB-RELATED"/>
    <property type="match status" value="1"/>
</dbReference>
<organism evidence="2 3">
    <name type="scientific">Acetobacterium wieringae</name>
    <dbReference type="NCBI Taxonomy" id="52694"/>
    <lineage>
        <taxon>Bacteria</taxon>
        <taxon>Bacillati</taxon>
        <taxon>Bacillota</taxon>
        <taxon>Clostridia</taxon>
        <taxon>Eubacteriales</taxon>
        <taxon>Eubacteriaceae</taxon>
        <taxon>Acetobacterium</taxon>
    </lineage>
</organism>
<dbReference type="Gene3D" id="3.90.1530.10">
    <property type="entry name" value="Conserved hypothetical protein from pyrococcus furiosus pfu- 392566-001, ParB domain"/>
    <property type="match status" value="1"/>
</dbReference>
<dbReference type="SUPFAM" id="SSF110849">
    <property type="entry name" value="ParB/Sulfiredoxin"/>
    <property type="match status" value="1"/>
</dbReference>
<evidence type="ECO:0000313" key="2">
    <source>
        <dbReference type="EMBL" id="OFV71536.1"/>
    </source>
</evidence>
<comment type="caution">
    <text evidence="2">The sequence shown here is derived from an EMBL/GenBank/DDBJ whole genome shotgun (WGS) entry which is preliminary data.</text>
</comment>
<dbReference type="STRING" id="52694.ACWI_10360"/>
<dbReference type="SMART" id="SM00470">
    <property type="entry name" value="ParB"/>
    <property type="match status" value="1"/>
</dbReference>
<dbReference type="AlphaFoldDB" id="A0A1F2PLI0"/>
<dbReference type="RefSeq" id="WP_070370376.1">
    <property type="nucleotide sequence ID" value="NZ_LKEU01000020.1"/>
</dbReference>
<dbReference type="OrthoDB" id="9771505at2"/>
<dbReference type="Proteomes" id="UP000176244">
    <property type="component" value="Unassembled WGS sequence"/>
</dbReference>
<dbReference type="PANTHER" id="PTHR33375:SF1">
    <property type="entry name" value="CHROMOSOME-PARTITIONING PROTEIN PARB-RELATED"/>
    <property type="match status" value="1"/>
</dbReference>
<dbReference type="GO" id="GO:0005694">
    <property type="term" value="C:chromosome"/>
    <property type="evidence" value="ECO:0007669"/>
    <property type="project" value="TreeGrafter"/>
</dbReference>
<dbReference type="InterPro" id="IPR050336">
    <property type="entry name" value="Chromosome_partition/occlusion"/>
</dbReference>
<evidence type="ECO:0000313" key="3">
    <source>
        <dbReference type="Proteomes" id="UP000176244"/>
    </source>
</evidence>
<accession>A0A1F2PLI0</accession>
<protein>
    <submittedName>
        <fullName evidence="2">Nucleoid occlusion protein</fullName>
    </submittedName>
</protein>
<dbReference type="Pfam" id="PF02195">
    <property type="entry name" value="ParB_N"/>
    <property type="match status" value="1"/>
</dbReference>
<proteinExistence type="predicted"/>
<dbReference type="EMBL" id="LKEU01000020">
    <property type="protein sequence ID" value="OFV71536.1"/>
    <property type="molecule type" value="Genomic_DNA"/>
</dbReference>
<dbReference type="InterPro" id="IPR003115">
    <property type="entry name" value="ParB_N"/>
</dbReference>
<dbReference type="GO" id="GO:0007059">
    <property type="term" value="P:chromosome segregation"/>
    <property type="evidence" value="ECO:0007669"/>
    <property type="project" value="TreeGrafter"/>
</dbReference>
<sequence>MVNRLDSLFSLDDEELLMIEVNKLLEFEDHIFPGYDENSMKSLMKSIESRGVVTPILVRKHPKNLGKYEILAGHNRVEACKRLNIDIIPARLFNDLSEDDAKMIVIETNLNQRNLNDFKVSERAHIVSEWDRLRNDKDIEKENEEFSNESGLNLGRIQVWRYNRIHNCLIQEIKNLLDNYTISIKAGVELSYLDEDGQMIVLSVLNEGYKLTESKASLIKNLFEENQITKEAILDLFIKKKKERKPFKIKPEILDNYFTKETDTEIQKILVEALDKYFNKKEGSE</sequence>
<reference evidence="2 3" key="1">
    <citation type="submission" date="2015-09" db="EMBL/GenBank/DDBJ databases">
        <title>Genome sequence of Acetobacterium wieringae DSM 1911.</title>
        <authorList>
            <person name="Poehlein A."/>
            <person name="Bengelsdorf F.R."/>
            <person name="Schiel-Bengelsdorf B."/>
            <person name="Duerre P."/>
            <person name="Daniel R."/>
        </authorList>
    </citation>
    <scope>NUCLEOTIDE SEQUENCE [LARGE SCALE GENOMIC DNA]</scope>
    <source>
        <strain evidence="2 3">DSM 1911</strain>
    </source>
</reference>